<dbReference type="Gene3D" id="1.10.287.620">
    <property type="entry name" value="Helix Hairpins"/>
    <property type="match status" value="1"/>
</dbReference>
<accession>A0A2I1IKL3</accession>
<evidence type="ECO:0000256" key="3">
    <source>
        <dbReference type="SAM" id="SignalP"/>
    </source>
</evidence>
<evidence type="ECO:0000256" key="1">
    <source>
        <dbReference type="SAM" id="Coils"/>
    </source>
</evidence>
<organism evidence="5 6">
    <name type="scientific">Winkia neuii</name>
    <dbReference type="NCBI Taxonomy" id="33007"/>
    <lineage>
        <taxon>Bacteria</taxon>
        <taxon>Bacillati</taxon>
        <taxon>Actinomycetota</taxon>
        <taxon>Actinomycetes</taxon>
        <taxon>Actinomycetales</taxon>
        <taxon>Actinomycetaceae</taxon>
        <taxon>Winkia</taxon>
    </lineage>
</organism>
<comment type="caution">
    <text evidence="5">The sequence shown here is derived from an EMBL/GenBank/DDBJ whole genome shotgun (WGS) entry which is preliminary data.</text>
</comment>
<gene>
    <name evidence="5" type="ORF">CYJ19_10650</name>
</gene>
<evidence type="ECO:0000256" key="2">
    <source>
        <dbReference type="SAM" id="MobiDB-lite"/>
    </source>
</evidence>
<feature type="compositionally biased region" description="Polar residues" evidence="2">
    <location>
        <begin position="137"/>
        <end position="157"/>
    </location>
</feature>
<feature type="region of interest" description="Disordered" evidence="2">
    <location>
        <begin position="253"/>
        <end position="291"/>
    </location>
</feature>
<dbReference type="SUPFAM" id="SSF55797">
    <property type="entry name" value="PR-1-like"/>
    <property type="match status" value="1"/>
</dbReference>
<feature type="signal peptide" evidence="3">
    <location>
        <begin position="1"/>
        <end position="31"/>
    </location>
</feature>
<keyword evidence="3" id="KW-0732">Signal</keyword>
<feature type="compositionally biased region" description="Polar residues" evidence="2">
    <location>
        <begin position="38"/>
        <end position="49"/>
    </location>
</feature>
<evidence type="ECO:0000313" key="5">
    <source>
        <dbReference type="EMBL" id="PKY71665.1"/>
    </source>
</evidence>
<feature type="compositionally biased region" description="Basic and acidic residues" evidence="2">
    <location>
        <begin position="172"/>
        <end position="182"/>
    </location>
</feature>
<feature type="compositionally biased region" description="Basic and acidic residues" evidence="2">
    <location>
        <begin position="669"/>
        <end position="702"/>
    </location>
</feature>
<evidence type="ECO:0000259" key="4">
    <source>
        <dbReference type="Pfam" id="PF00188"/>
    </source>
</evidence>
<feature type="compositionally biased region" description="Low complexity" evidence="2">
    <location>
        <begin position="659"/>
        <end position="668"/>
    </location>
</feature>
<feature type="region of interest" description="Disordered" evidence="2">
    <location>
        <begin position="24"/>
        <end position="239"/>
    </location>
</feature>
<feature type="compositionally biased region" description="Low complexity" evidence="2">
    <location>
        <begin position="122"/>
        <end position="136"/>
    </location>
</feature>
<dbReference type="AlphaFoldDB" id="A0A2I1IKL3"/>
<dbReference type="InterPro" id="IPR014044">
    <property type="entry name" value="CAP_dom"/>
</dbReference>
<feature type="region of interest" description="Disordered" evidence="2">
    <location>
        <begin position="659"/>
        <end position="735"/>
    </location>
</feature>
<evidence type="ECO:0000313" key="6">
    <source>
        <dbReference type="Proteomes" id="UP000235122"/>
    </source>
</evidence>
<protein>
    <recommendedName>
        <fullName evidence="4">SCP domain-containing protein</fullName>
    </recommendedName>
</protein>
<feature type="chain" id="PRO_5038684541" description="SCP domain-containing protein" evidence="3">
    <location>
        <begin position="32"/>
        <end position="735"/>
    </location>
</feature>
<keyword evidence="6" id="KW-1185">Reference proteome</keyword>
<proteinExistence type="predicted"/>
<dbReference type="EMBL" id="PKKO01000006">
    <property type="protein sequence ID" value="PKY71665.1"/>
    <property type="molecule type" value="Genomic_DNA"/>
</dbReference>
<dbReference type="InterPro" id="IPR035940">
    <property type="entry name" value="CAP_sf"/>
</dbReference>
<feature type="compositionally biased region" description="Low complexity" evidence="2">
    <location>
        <begin position="279"/>
        <end position="291"/>
    </location>
</feature>
<feature type="domain" description="SCP" evidence="4">
    <location>
        <begin position="397"/>
        <end position="512"/>
    </location>
</feature>
<name>A0A2I1IKL3_9ACTO</name>
<reference evidence="5 6" key="1">
    <citation type="submission" date="2017-12" db="EMBL/GenBank/DDBJ databases">
        <title>Phylogenetic diversity of female urinary microbiome.</title>
        <authorList>
            <person name="Thomas-White K."/>
            <person name="Wolfe A.J."/>
        </authorList>
    </citation>
    <scope>NUCLEOTIDE SEQUENCE [LARGE SCALE GENOMIC DNA]</scope>
    <source>
        <strain evidence="5 6">UMB0402</strain>
    </source>
</reference>
<keyword evidence="1" id="KW-0175">Coiled coil</keyword>
<feature type="compositionally biased region" description="Basic and acidic residues" evidence="2">
    <location>
        <begin position="190"/>
        <end position="202"/>
    </location>
</feature>
<feature type="region of interest" description="Disordered" evidence="2">
    <location>
        <begin position="550"/>
        <end position="571"/>
    </location>
</feature>
<dbReference type="STRING" id="33007.HMPREF3198_01959"/>
<dbReference type="Proteomes" id="UP000235122">
    <property type="component" value="Unassembled WGS sequence"/>
</dbReference>
<dbReference type="CDD" id="cd05379">
    <property type="entry name" value="CAP_bacterial"/>
    <property type="match status" value="1"/>
</dbReference>
<feature type="compositionally biased region" description="Low complexity" evidence="2">
    <location>
        <begin position="715"/>
        <end position="727"/>
    </location>
</feature>
<dbReference type="PROSITE" id="PS51257">
    <property type="entry name" value="PROKAR_LIPOPROTEIN"/>
    <property type="match status" value="1"/>
</dbReference>
<dbReference type="Pfam" id="PF00188">
    <property type="entry name" value="CAP"/>
    <property type="match status" value="1"/>
</dbReference>
<feature type="coiled-coil region" evidence="1">
    <location>
        <begin position="585"/>
        <end position="626"/>
    </location>
</feature>
<sequence>MFRPRQVVAASALAALTVAALGGCATGSKNATDRFQREGNSIAKNDSPSTPTEKPKQEKKTPPQNETDESGSSGQGTEAGAPPLVAPGEQSGSGWTEDSDSRLIDPAFPSAVPGGKKAPTWSYKGPAGGSPYPSGGQTSEASEQRTSSTSAHPTQSGELPMPVEQANPPKPAKGDRQDKPSKGNEQTEATGKDSARPEDPPKQNESAEDEGKGGTQEGSLSEAVGFAQKSYEQARAASEQARTILRGANLQLQKKQQNLSAARSELSAAKDALAKARQKATSSSRRAQRSAQALAALQEKANGQLQQARSRLEAARVSVAKASTAEQAARERLEDARSEALQAREIASEAEVVAGQAQVAYEKAKAADGHTQAWPIGDWRKVSVRDRETMIAHVLMEKINAYRVKANAQPLVSNHAADHASKVWSQFMADTNTFEHTNPALTKGDPKYADGLKYMYAENIAWVGGGKWMSPLVVADEIFDAWKKSPGHNTNMLRATWTYQGLGVVTTKTGGVYATHRMYSEGKLPPEESYKVASSEPIVGVDVTGDITYEGKPQGISTSYTPSGDDAPTELPAGYADGSQAVKKVEEAKEKVALSRGEAERAAARAGEAEENAAQAQAEHERTLTDVQTAKGVEAAAAARVRAEEDTVENSQVAKAKQVAAEDAAAAEADQRTLAEDEARAESAEDAVDRATSEVRSAERHQQAAQANVEEKEAAQVQAANALENAQKQVESSNR</sequence>
<dbReference type="Gene3D" id="3.40.33.10">
    <property type="entry name" value="CAP"/>
    <property type="match status" value="1"/>
</dbReference>